<evidence type="ECO:0000313" key="3">
    <source>
        <dbReference type="EMBL" id="EKE69151.1"/>
    </source>
</evidence>
<dbReference type="InterPro" id="IPR050491">
    <property type="entry name" value="AmpC-like"/>
</dbReference>
<feature type="domain" description="Beta-lactamase-related" evidence="2">
    <location>
        <begin position="33"/>
        <end position="334"/>
    </location>
</feature>
<accession>K2IGG2</accession>
<feature type="chain" id="PRO_5003858569" description="Beta-lactamase-related domain-containing protein" evidence="1">
    <location>
        <begin position="19"/>
        <end position="360"/>
    </location>
</feature>
<dbReference type="Proteomes" id="UP000006755">
    <property type="component" value="Unassembled WGS sequence"/>
</dbReference>
<gene>
    <name evidence="3" type="ORF">B3C1_15919</name>
</gene>
<dbReference type="InterPro" id="IPR001466">
    <property type="entry name" value="Beta-lactam-related"/>
</dbReference>
<keyword evidence="4" id="KW-1185">Reference proteome</keyword>
<dbReference type="Pfam" id="PF00144">
    <property type="entry name" value="Beta-lactamase"/>
    <property type="match status" value="1"/>
</dbReference>
<dbReference type="RefSeq" id="WP_008486087.1">
    <property type="nucleotide sequence ID" value="NZ_AMRI01000026.1"/>
</dbReference>
<comment type="caution">
    <text evidence="3">The sequence shown here is derived from an EMBL/GenBank/DDBJ whole genome shotgun (WGS) entry which is preliminary data.</text>
</comment>
<evidence type="ECO:0000313" key="4">
    <source>
        <dbReference type="Proteomes" id="UP000006755"/>
    </source>
</evidence>
<organism evidence="3 4">
    <name type="scientific">Gallaecimonas xiamenensis 3-C-1</name>
    <dbReference type="NCBI Taxonomy" id="745411"/>
    <lineage>
        <taxon>Bacteria</taxon>
        <taxon>Pseudomonadati</taxon>
        <taxon>Pseudomonadota</taxon>
        <taxon>Gammaproteobacteria</taxon>
        <taxon>Enterobacterales</taxon>
        <taxon>Gallaecimonadaceae</taxon>
        <taxon>Gallaecimonas</taxon>
    </lineage>
</organism>
<dbReference type="SUPFAM" id="SSF56601">
    <property type="entry name" value="beta-lactamase/transpeptidase-like"/>
    <property type="match status" value="1"/>
</dbReference>
<dbReference type="InterPro" id="IPR012338">
    <property type="entry name" value="Beta-lactam/transpept-like"/>
</dbReference>
<protein>
    <recommendedName>
        <fullName evidence="2">Beta-lactamase-related domain-containing protein</fullName>
    </recommendedName>
</protein>
<reference evidence="3 4" key="1">
    <citation type="journal article" date="2012" name="J. Bacteriol.">
        <title>Genome Sequence of Gallaecimonas xiamenensis Type Strain 3-C-1.</title>
        <authorList>
            <person name="Lai Q."/>
            <person name="Wang L."/>
            <person name="Wang W."/>
            <person name="Shao Z."/>
        </authorList>
    </citation>
    <scope>NUCLEOTIDE SEQUENCE [LARGE SCALE GENOMIC DNA]</scope>
    <source>
        <strain evidence="3 4">3-C-1</strain>
    </source>
</reference>
<dbReference type="AlphaFoldDB" id="K2IGG2"/>
<keyword evidence="1" id="KW-0732">Signal</keyword>
<dbReference type="Gene3D" id="3.40.710.10">
    <property type="entry name" value="DD-peptidase/beta-lactamase superfamily"/>
    <property type="match status" value="2"/>
</dbReference>
<sequence>MKAWIALALLLAAPLAVGAPAASAPYPIADFVAKIEALRQSAHIPGLSMAVVKDGTVLLATGLGYADLEQAVPAAADTPYDIASVAKPLSAVVALKLVEEGKLDLDRPLDQYSQWQGFCDDFSRQPSVLAKGLDCQAKGHSLRHLLSHTATGQPGRRFSYNPVLYSWASRPMMAVTNKRFSELVARYVFAPAGMTLSARKYRDLPLRADLATAQAQPYRIDDKGLAHRADARGAQGDGAAGGVVSTALDLARFDIALDEGRLISKASLALMMTPTALTGGTTAPYGLGWFIEPYQGHGLVWHSGWWEQAYSALYLKVPDQKLSFIVLANSEGVWWHNRPDRAEVAQSAFAQAFLATFMAP</sequence>
<dbReference type="STRING" id="745411.B3C1_15919"/>
<name>K2IGG2_9GAMM</name>
<evidence type="ECO:0000256" key="1">
    <source>
        <dbReference type="SAM" id="SignalP"/>
    </source>
</evidence>
<feature type="signal peptide" evidence="1">
    <location>
        <begin position="1"/>
        <end position="18"/>
    </location>
</feature>
<dbReference type="PANTHER" id="PTHR46825">
    <property type="entry name" value="D-ALANYL-D-ALANINE-CARBOXYPEPTIDASE/ENDOPEPTIDASE AMPH"/>
    <property type="match status" value="1"/>
</dbReference>
<dbReference type="PANTHER" id="PTHR46825:SF9">
    <property type="entry name" value="BETA-LACTAMASE-RELATED DOMAIN-CONTAINING PROTEIN"/>
    <property type="match status" value="1"/>
</dbReference>
<dbReference type="OrthoDB" id="9799367at2"/>
<evidence type="ECO:0000259" key="2">
    <source>
        <dbReference type="Pfam" id="PF00144"/>
    </source>
</evidence>
<dbReference type="eggNOG" id="COG1680">
    <property type="taxonomic scope" value="Bacteria"/>
</dbReference>
<proteinExistence type="predicted"/>
<dbReference type="EMBL" id="AMRI01000026">
    <property type="protein sequence ID" value="EKE69151.1"/>
    <property type="molecule type" value="Genomic_DNA"/>
</dbReference>